<dbReference type="Pfam" id="PF13650">
    <property type="entry name" value="Asp_protease_2"/>
    <property type="match status" value="1"/>
</dbReference>
<dbReference type="SMART" id="SM00228">
    <property type="entry name" value="PDZ"/>
    <property type="match status" value="1"/>
</dbReference>
<dbReference type="RefSeq" id="WP_143090784.1">
    <property type="nucleotide sequence ID" value="NZ_FONY01000004.1"/>
</dbReference>
<dbReference type="SUPFAM" id="SSF50156">
    <property type="entry name" value="PDZ domain-like"/>
    <property type="match status" value="1"/>
</dbReference>
<dbReference type="InterPro" id="IPR021109">
    <property type="entry name" value="Peptidase_aspartic_dom_sf"/>
</dbReference>
<reference evidence="2 3" key="1">
    <citation type="submission" date="2016-10" db="EMBL/GenBank/DDBJ databases">
        <authorList>
            <person name="de Groot N.N."/>
        </authorList>
    </citation>
    <scope>NUCLEOTIDE SEQUENCE [LARGE SCALE GENOMIC DNA]</scope>
    <source>
        <strain>GEY</strain>
        <strain evidence="3">DSM 9560</strain>
    </source>
</reference>
<organism evidence="2 3">
    <name type="scientific">Thermoflexibacter ruber</name>
    <dbReference type="NCBI Taxonomy" id="1003"/>
    <lineage>
        <taxon>Bacteria</taxon>
        <taxon>Pseudomonadati</taxon>
        <taxon>Bacteroidota</taxon>
        <taxon>Cytophagia</taxon>
        <taxon>Cytophagales</taxon>
        <taxon>Thermoflexibacteraceae</taxon>
        <taxon>Thermoflexibacter</taxon>
    </lineage>
</organism>
<dbReference type="InterPro" id="IPR041489">
    <property type="entry name" value="PDZ_6"/>
</dbReference>
<dbReference type="Pfam" id="PF17820">
    <property type="entry name" value="PDZ_6"/>
    <property type="match status" value="1"/>
</dbReference>
<keyword evidence="2" id="KW-0378">Hydrolase</keyword>
<dbReference type="Proteomes" id="UP000199513">
    <property type="component" value="Unassembled WGS sequence"/>
</dbReference>
<accession>A0A1I2C9I2</accession>
<dbReference type="EMBL" id="FONY01000004">
    <property type="protein sequence ID" value="SFE64320.1"/>
    <property type="molecule type" value="Genomic_DNA"/>
</dbReference>
<dbReference type="GO" id="GO:0008233">
    <property type="term" value="F:peptidase activity"/>
    <property type="evidence" value="ECO:0007669"/>
    <property type="project" value="UniProtKB-KW"/>
</dbReference>
<gene>
    <name evidence="2" type="ORF">SAMN04488541_1004124</name>
</gene>
<dbReference type="InterPro" id="IPR001478">
    <property type="entry name" value="PDZ"/>
</dbReference>
<keyword evidence="2" id="KW-0645">Protease</keyword>
<evidence type="ECO:0000259" key="1">
    <source>
        <dbReference type="PROSITE" id="PS50106"/>
    </source>
</evidence>
<dbReference type="OrthoDB" id="3521766at2"/>
<protein>
    <submittedName>
        <fullName evidence="2">Aspartyl protease</fullName>
    </submittedName>
</protein>
<evidence type="ECO:0000313" key="2">
    <source>
        <dbReference type="EMBL" id="SFE64320.1"/>
    </source>
</evidence>
<dbReference type="InterPro" id="IPR036034">
    <property type="entry name" value="PDZ_sf"/>
</dbReference>
<sequence length="425" mass="48355">MNVALTCFFLWKRFMPFLCIIVFFSACKTIETPINPYDNSLYFSNGRKFSTIPFKMVNNLIIIPLRLNKSDTMNFILDTGVRTALLIGLRTGDSLQLKYARKIKIKGLGEGEDVEAIHSFGNRIDLPGIYGINQDILILLQDVFFFSSKLGMRIHGILGYDMFKNFVVDINYERKELLLRHHSRFKIKKKDNVIPISVEEGKPYVKAKIMSDDNNWVDVKLIVDTGASHALSLDIFSNANIRLPSKIRDAYLGRGLNGDIRGKIGRIKSFHLGGFELDNILTSFPDSASLRHVVDVAERRNGNVGAEILKRFHLTFDYLNQRMIVRPNAYFKKPFVYNMSGIEISTPVPGLPLYVISDIEEDSPAERAGLKKGDQLLYLNNKLAFQYSLNEIIALFQSKAGRKIVISVQRNGVVMRFEFALEKPI</sequence>
<name>A0A1I2C9I2_9BACT</name>
<evidence type="ECO:0000313" key="3">
    <source>
        <dbReference type="Proteomes" id="UP000199513"/>
    </source>
</evidence>
<keyword evidence="3" id="KW-1185">Reference proteome</keyword>
<dbReference type="GO" id="GO:0006508">
    <property type="term" value="P:proteolysis"/>
    <property type="evidence" value="ECO:0007669"/>
    <property type="project" value="UniProtKB-KW"/>
</dbReference>
<dbReference type="STRING" id="1003.SAMN04488541_1004124"/>
<dbReference type="AlphaFoldDB" id="A0A1I2C9I2"/>
<dbReference type="Gene3D" id="2.40.70.10">
    <property type="entry name" value="Acid Proteases"/>
    <property type="match status" value="2"/>
</dbReference>
<dbReference type="PROSITE" id="PS50106">
    <property type="entry name" value="PDZ"/>
    <property type="match status" value="1"/>
</dbReference>
<feature type="domain" description="PDZ" evidence="1">
    <location>
        <begin position="355"/>
        <end position="412"/>
    </location>
</feature>
<proteinExistence type="predicted"/>
<dbReference type="Gene3D" id="2.30.42.10">
    <property type="match status" value="1"/>
</dbReference>